<keyword evidence="7" id="KW-0805">Transcription regulation</keyword>
<keyword evidence="9" id="KW-0539">Nucleus</keyword>
<evidence type="ECO:0000256" key="9">
    <source>
        <dbReference type="ARBA" id="ARBA00023242"/>
    </source>
</evidence>
<dbReference type="Proteomes" id="UP000504612">
    <property type="component" value="Unplaced"/>
</dbReference>
<feature type="domain" description="C2H2-type" evidence="12">
    <location>
        <begin position="425"/>
        <end position="452"/>
    </location>
</feature>
<feature type="domain" description="C2H2-type" evidence="12">
    <location>
        <begin position="453"/>
        <end position="480"/>
    </location>
</feature>
<dbReference type="InterPro" id="IPR003309">
    <property type="entry name" value="SCAN_dom"/>
</dbReference>
<dbReference type="SUPFAM" id="SSF57667">
    <property type="entry name" value="beta-beta-alpha zinc fingers"/>
    <property type="match status" value="4"/>
</dbReference>
<dbReference type="Pfam" id="PF00096">
    <property type="entry name" value="zf-C2H2"/>
    <property type="match status" value="3"/>
</dbReference>
<comment type="similarity">
    <text evidence="2">Belongs to the krueppel C2H2-type zinc-finger protein family.</text>
</comment>
<dbReference type="PROSITE" id="PS50804">
    <property type="entry name" value="SCAN_BOX"/>
    <property type="match status" value="1"/>
</dbReference>
<dbReference type="FunFam" id="1.10.4020.10:FF:000005">
    <property type="entry name" value="Uncharacterized protein"/>
    <property type="match status" value="1"/>
</dbReference>
<dbReference type="Gene3D" id="3.30.160.60">
    <property type="entry name" value="Classic Zinc Finger"/>
    <property type="match status" value="7"/>
</dbReference>
<evidence type="ECO:0000256" key="1">
    <source>
        <dbReference type="ARBA" id="ARBA00004123"/>
    </source>
</evidence>
<dbReference type="InterPro" id="IPR013087">
    <property type="entry name" value="Znf_C2H2_type"/>
</dbReference>
<dbReference type="InterPro" id="IPR038269">
    <property type="entry name" value="SCAN_sf"/>
</dbReference>
<accession>A0A6J1W0L1</accession>
<dbReference type="GeneID" id="113428050"/>
<dbReference type="PROSITE" id="PS50157">
    <property type="entry name" value="ZINC_FINGER_C2H2_2"/>
    <property type="match status" value="7"/>
</dbReference>
<dbReference type="InterPro" id="IPR036051">
    <property type="entry name" value="KRAB_dom_sf"/>
</dbReference>
<feature type="domain" description="C2H2-type" evidence="12">
    <location>
        <begin position="369"/>
        <end position="396"/>
    </location>
</feature>
<name>A0A6J1W0L1_9SAUR</name>
<evidence type="ECO:0000313" key="15">
    <source>
        <dbReference type="Proteomes" id="UP000504612"/>
    </source>
</evidence>
<dbReference type="InterPro" id="IPR036236">
    <property type="entry name" value="Znf_C2H2_sf"/>
</dbReference>
<feature type="domain" description="C2H2-type" evidence="12">
    <location>
        <begin position="397"/>
        <end position="424"/>
    </location>
</feature>
<dbReference type="FunFam" id="3.30.160.60:FF:001997">
    <property type="entry name" value="Uncharacterized protein"/>
    <property type="match status" value="1"/>
</dbReference>
<keyword evidence="15" id="KW-1185">Reference proteome</keyword>
<evidence type="ECO:0000313" key="16">
    <source>
        <dbReference type="RefSeq" id="XP_026546398.1"/>
    </source>
</evidence>
<dbReference type="SMART" id="SM00349">
    <property type="entry name" value="KRAB"/>
    <property type="match status" value="1"/>
</dbReference>
<keyword evidence="4" id="KW-0677">Repeat</keyword>
<dbReference type="Pfam" id="PF01352">
    <property type="entry name" value="KRAB"/>
    <property type="match status" value="1"/>
</dbReference>
<dbReference type="SMART" id="SM00355">
    <property type="entry name" value="ZnF_C2H2"/>
    <property type="match status" value="6"/>
</dbReference>
<dbReference type="SUPFAM" id="SSF109640">
    <property type="entry name" value="KRAB domain (Kruppel-associated box)"/>
    <property type="match status" value="1"/>
</dbReference>
<dbReference type="Gene3D" id="6.10.140.140">
    <property type="match status" value="1"/>
</dbReference>
<dbReference type="PANTHER" id="PTHR23226">
    <property type="entry name" value="ZINC FINGER AND SCAN DOMAIN-CONTAINING"/>
    <property type="match status" value="1"/>
</dbReference>
<evidence type="ECO:0000256" key="5">
    <source>
        <dbReference type="ARBA" id="ARBA00022771"/>
    </source>
</evidence>
<evidence type="ECO:0000256" key="4">
    <source>
        <dbReference type="ARBA" id="ARBA00022737"/>
    </source>
</evidence>
<evidence type="ECO:0000259" key="13">
    <source>
        <dbReference type="PROSITE" id="PS50804"/>
    </source>
</evidence>
<protein>
    <submittedName>
        <fullName evidence="16">Zinc finger protein 735</fullName>
    </submittedName>
</protein>
<dbReference type="RefSeq" id="XP_026546398.1">
    <property type="nucleotide sequence ID" value="XM_026690613.1"/>
</dbReference>
<organism evidence="15 16">
    <name type="scientific">Notechis scutatus</name>
    <name type="common">mainland tiger snake</name>
    <dbReference type="NCBI Taxonomy" id="8663"/>
    <lineage>
        <taxon>Eukaryota</taxon>
        <taxon>Metazoa</taxon>
        <taxon>Chordata</taxon>
        <taxon>Craniata</taxon>
        <taxon>Vertebrata</taxon>
        <taxon>Euteleostomi</taxon>
        <taxon>Lepidosauria</taxon>
        <taxon>Squamata</taxon>
        <taxon>Bifurcata</taxon>
        <taxon>Unidentata</taxon>
        <taxon>Episquamata</taxon>
        <taxon>Toxicofera</taxon>
        <taxon>Serpentes</taxon>
        <taxon>Colubroidea</taxon>
        <taxon>Elapidae</taxon>
        <taxon>Hydrophiinae</taxon>
        <taxon>Notechis</taxon>
    </lineage>
</organism>
<evidence type="ECO:0000256" key="2">
    <source>
        <dbReference type="ARBA" id="ARBA00006991"/>
    </source>
</evidence>
<dbReference type="PROSITE" id="PS00028">
    <property type="entry name" value="ZINC_FINGER_C2H2_1"/>
    <property type="match status" value="5"/>
</dbReference>
<dbReference type="GO" id="GO:0005634">
    <property type="term" value="C:nucleus"/>
    <property type="evidence" value="ECO:0007669"/>
    <property type="project" value="UniProtKB-SubCell"/>
</dbReference>
<feature type="domain" description="C2H2-type" evidence="12">
    <location>
        <begin position="481"/>
        <end position="508"/>
    </location>
</feature>
<feature type="domain" description="C2H2-type" evidence="12">
    <location>
        <begin position="313"/>
        <end position="340"/>
    </location>
</feature>
<sequence length="509" mass="58276">MEGQQPADAGAGKGPPAAQPWSYGKNGASPGQKGQEEEASSSEVQSCDFSKVQFQGGKSPRDVCTQLHHLCCQWLQPERHTKAQMLDLVLLEQFLAVLPPEMEKWVRECGAETSSQAVALAEGFLLTQESEKMQEELQSLQAITEYPQGWKDSSKSSQELLFREISQEGQSQDIAPENRKLSLVFLERPSLCDRAERVAEPLPQGGVSFEEVAVHFSEEEWSQLDPAQKALHGEVMLENSRNLASLGYNEHGNKNCKEQCQPVDPNEQNRNFADQMQTKIDETNQSQSEVEKTFHSTHHLLSHTIINTREIPYQCMDYEKSFNKHEHFIPHKETHSEDKQYTCMEFGKTFCYYDSFTLHQRNLIGEKPYKCMECGKAFSCSSSLNVHKRIHTGEKPYQCLECGKSFKWNCHLTSHKRIHTGEKPYKCMECGKDFRKNCDLTSHKRIHTGEKPYQCMECGKAFRCSSSLYSHKKIHAGEKPYQCLECGKSFRWNCRLTSHKMIHTREKTL</sequence>
<feature type="domain" description="C2H2-type" evidence="12">
    <location>
        <begin position="341"/>
        <end position="368"/>
    </location>
</feature>
<dbReference type="PANTHER" id="PTHR23226:SF377">
    <property type="entry name" value="ZINC FINGER AND SCAN DOMAIN-CONTAINING PROTEIN 20"/>
    <property type="match status" value="1"/>
</dbReference>
<evidence type="ECO:0000256" key="10">
    <source>
        <dbReference type="PROSITE-ProRule" id="PRU00042"/>
    </source>
</evidence>
<evidence type="ECO:0000256" key="6">
    <source>
        <dbReference type="ARBA" id="ARBA00022833"/>
    </source>
</evidence>
<dbReference type="GO" id="GO:0000981">
    <property type="term" value="F:DNA-binding transcription factor activity, RNA polymerase II-specific"/>
    <property type="evidence" value="ECO:0007669"/>
    <property type="project" value="TreeGrafter"/>
</dbReference>
<dbReference type="FunFam" id="3.30.160.60:FF:001430">
    <property type="entry name" value="Uncharacterized protein"/>
    <property type="match status" value="1"/>
</dbReference>
<evidence type="ECO:0000256" key="3">
    <source>
        <dbReference type="ARBA" id="ARBA00022723"/>
    </source>
</evidence>
<dbReference type="KEGG" id="nss:113428050"/>
<dbReference type="PROSITE" id="PS50805">
    <property type="entry name" value="KRAB"/>
    <property type="match status" value="1"/>
</dbReference>
<keyword evidence="8" id="KW-0804">Transcription</keyword>
<proteinExistence type="inferred from homology"/>
<keyword evidence="5 10" id="KW-0863">Zinc-finger</keyword>
<reference evidence="16" key="1">
    <citation type="submission" date="2025-08" db="UniProtKB">
        <authorList>
            <consortium name="RefSeq"/>
        </authorList>
    </citation>
    <scope>IDENTIFICATION</scope>
</reference>
<dbReference type="Gene3D" id="1.10.4020.10">
    <property type="entry name" value="DNA breaking-rejoining enzymes"/>
    <property type="match status" value="1"/>
</dbReference>
<dbReference type="InterPro" id="IPR001909">
    <property type="entry name" value="KRAB"/>
</dbReference>
<dbReference type="CDD" id="cd07765">
    <property type="entry name" value="KRAB_A-box"/>
    <property type="match status" value="1"/>
</dbReference>
<feature type="region of interest" description="Disordered" evidence="11">
    <location>
        <begin position="1"/>
        <end position="43"/>
    </location>
</feature>
<feature type="domain" description="KRAB" evidence="14">
    <location>
        <begin position="207"/>
        <end position="299"/>
    </location>
</feature>
<evidence type="ECO:0000259" key="14">
    <source>
        <dbReference type="PROSITE" id="PS50805"/>
    </source>
</evidence>
<dbReference type="SMART" id="SM00431">
    <property type="entry name" value="SCAN"/>
    <property type="match status" value="1"/>
</dbReference>
<feature type="compositionally biased region" description="Low complexity" evidence="11">
    <location>
        <begin position="1"/>
        <end position="20"/>
    </location>
</feature>
<evidence type="ECO:0000259" key="12">
    <source>
        <dbReference type="PROSITE" id="PS50157"/>
    </source>
</evidence>
<gene>
    <name evidence="16" type="primary">LOC113428050</name>
</gene>
<dbReference type="FunFam" id="3.30.160.60:FF:002343">
    <property type="entry name" value="Zinc finger protein 33A"/>
    <property type="match status" value="1"/>
</dbReference>
<evidence type="ECO:0000256" key="11">
    <source>
        <dbReference type="SAM" id="MobiDB-lite"/>
    </source>
</evidence>
<evidence type="ECO:0000256" key="7">
    <source>
        <dbReference type="ARBA" id="ARBA00023015"/>
    </source>
</evidence>
<feature type="domain" description="SCAN box" evidence="13">
    <location>
        <begin position="49"/>
        <end position="124"/>
    </location>
</feature>
<keyword evidence="6" id="KW-0862">Zinc</keyword>
<dbReference type="GO" id="GO:0000978">
    <property type="term" value="F:RNA polymerase II cis-regulatory region sequence-specific DNA binding"/>
    <property type="evidence" value="ECO:0007669"/>
    <property type="project" value="TreeGrafter"/>
</dbReference>
<dbReference type="SUPFAM" id="SSF47353">
    <property type="entry name" value="Retrovirus capsid dimerization domain-like"/>
    <property type="match status" value="1"/>
</dbReference>
<evidence type="ECO:0000256" key="8">
    <source>
        <dbReference type="ARBA" id="ARBA00023163"/>
    </source>
</evidence>
<comment type="subcellular location">
    <subcellularLocation>
        <location evidence="1">Nucleus</location>
    </subcellularLocation>
</comment>
<dbReference type="GO" id="GO:0008270">
    <property type="term" value="F:zinc ion binding"/>
    <property type="evidence" value="ECO:0007669"/>
    <property type="project" value="UniProtKB-KW"/>
</dbReference>
<dbReference type="FunFam" id="3.30.160.60:FF:000281">
    <property type="entry name" value="Zinc finger protein 558 isoform X1"/>
    <property type="match status" value="1"/>
</dbReference>
<dbReference type="AlphaFoldDB" id="A0A6J1W0L1"/>
<dbReference type="Pfam" id="PF02023">
    <property type="entry name" value="SCAN"/>
    <property type="match status" value="1"/>
</dbReference>
<dbReference type="FunFam" id="3.30.160.60:FF:000023">
    <property type="entry name" value="zinc finger protein 37 homolog"/>
    <property type="match status" value="1"/>
</dbReference>
<keyword evidence="3" id="KW-0479">Metal-binding</keyword>